<evidence type="ECO:0000256" key="6">
    <source>
        <dbReference type="PROSITE-ProRule" id="PRU00087"/>
    </source>
</evidence>
<dbReference type="SUPFAM" id="SSF57850">
    <property type="entry name" value="RING/U-box"/>
    <property type="match status" value="1"/>
</dbReference>
<evidence type="ECO:0000256" key="1">
    <source>
        <dbReference type="ARBA" id="ARBA00022723"/>
    </source>
</evidence>
<dbReference type="SMART" id="SM00336">
    <property type="entry name" value="BBOX"/>
    <property type="match status" value="2"/>
</dbReference>
<dbReference type="InterPro" id="IPR013083">
    <property type="entry name" value="Znf_RING/FYVE/PHD"/>
</dbReference>
<feature type="repeat" description="Filamin" evidence="6">
    <location>
        <begin position="411"/>
        <end position="505"/>
    </location>
</feature>
<dbReference type="SUPFAM" id="SSF57845">
    <property type="entry name" value="B-box zinc-binding domain"/>
    <property type="match status" value="1"/>
</dbReference>
<dbReference type="SMART" id="SM00184">
    <property type="entry name" value="RING"/>
    <property type="match status" value="1"/>
</dbReference>
<proteinExistence type="predicted"/>
<dbReference type="Gene3D" id="2.60.120.920">
    <property type="match status" value="1"/>
</dbReference>
<feature type="domain" description="RING-type" evidence="7">
    <location>
        <begin position="55"/>
        <end position="98"/>
    </location>
</feature>
<dbReference type="InterPro" id="IPR013783">
    <property type="entry name" value="Ig-like_fold"/>
</dbReference>
<dbReference type="InterPro" id="IPR017907">
    <property type="entry name" value="Znf_RING_CS"/>
</dbReference>
<dbReference type="InterPro" id="IPR003649">
    <property type="entry name" value="Bbox_C"/>
</dbReference>
<evidence type="ECO:0000313" key="10">
    <source>
        <dbReference type="EMBL" id="OWF40481.1"/>
    </source>
</evidence>
<dbReference type="AlphaFoldDB" id="A0A210PVG4"/>
<keyword evidence="2" id="KW-0677">Repeat</keyword>
<dbReference type="GO" id="GO:0008270">
    <property type="term" value="F:zinc ion binding"/>
    <property type="evidence" value="ECO:0007669"/>
    <property type="project" value="UniProtKB-KW"/>
</dbReference>
<evidence type="ECO:0000259" key="8">
    <source>
        <dbReference type="PROSITE" id="PS50119"/>
    </source>
</evidence>
<gene>
    <name evidence="10" type="ORF">KP79_PYT19024</name>
</gene>
<dbReference type="InterPro" id="IPR000315">
    <property type="entry name" value="Znf_B-box"/>
</dbReference>
<protein>
    <submittedName>
        <fullName evidence="10">E3 ubiquitin-protein ligase TRIM33</fullName>
    </submittedName>
</protein>
<keyword evidence="4" id="KW-0862">Zinc</keyword>
<dbReference type="SUPFAM" id="SSF81296">
    <property type="entry name" value="E set domains"/>
    <property type="match status" value="1"/>
</dbReference>
<evidence type="ECO:0000256" key="3">
    <source>
        <dbReference type="ARBA" id="ARBA00022771"/>
    </source>
</evidence>
<keyword evidence="11" id="KW-1185">Reference proteome</keyword>
<feature type="domain" description="B30.2/SPRY" evidence="9">
    <location>
        <begin position="506"/>
        <end position="723"/>
    </location>
</feature>
<dbReference type="InterPro" id="IPR014756">
    <property type="entry name" value="Ig_E-set"/>
</dbReference>
<keyword evidence="3 5" id="KW-0863">Zinc-finger</keyword>
<dbReference type="OrthoDB" id="6073750at2759"/>
<evidence type="ECO:0000256" key="4">
    <source>
        <dbReference type="ARBA" id="ARBA00022833"/>
    </source>
</evidence>
<dbReference type="CDD" id="cd16579">
    <property type="entry name" value="RING-HC_PML_C-V"/>
    <property type="match status" value="1"/>
</dbReference>
<dbReference type="PROSITE" id="PS00518">
    <property type="entry name" value="ZF_RING_1"/>
    <property type="match status" value="1"/>
</dbReference>
<dbReference type="InterPro" id="IPR047153">
    <property type="entry name" value="TRIM45/56/19-like"/>
</dbReference>
<dbReference type="Gene3D" id="3.30.40.10">
    <property type="entry name" value="Zinc/RING finger domain, C3HC4 (zinc finger)"/>
    <property type="match status" value="1"/>
</dbReference>
<dbReference type="InterPro" id="IPR001841">
    <property type="entry name" value="Znf_RING"/>
</dbReference>
<dbReference type="EMBL" id="NEDP02005461">
    <property type="protein sequence ID" value="OWF40481.1"/>
    <property type="molecule type" value="Genomic_DNA"/>
</dbReference>
<comment type="caution">
    <text evidence="10">The sequence shown here is derived from an EMBL/GenBank/DDBJ whole genome shotgun (WGS) entry which is preliminary data.</text>
</comment>
<dbReference type="PROSITE" id="PS50188">
    <property type="entry name" value="B302_SPRY"/>
    <property type="match status" value="1"/>
</dbReference>
<feature type="domain" description="B box-type" evidence="8">
    <location>
        <begin position="130"/>
        <end position="177"/>
    </location>
</feature>
<dbReference type="CDD" id="cd19756">
    <property type="entry name" value="Bbox2"/>
    <property type="match status" value="1"/>
</dbReference>
<dbReference type="Pfam" id="PF00643">
    <property type="entry name" value="zf-B_box"/>
    <property type="match status" value="1"/>
</dbReference>
<reference evidence="10 11" key="1">
    <citation type="journal article" date="2017" name="Nat. Ecol. Evol.">
        <title>Scallop genome provides insights into evolution of bilaterian karyotype and development.</title>
        <authorList>
            <person name="Wang S."/>
            <person name="Zhang J."/>
            <person name="Jiao W."/>
            <person name="Li J."/>
            <person name="Xun X."/>
            <person name="Sun Y."/>
            <person name="Guo X."/>
            <person name="Huan P."/>
            <person name="Dong B."/>
            <person name="Zhang L."/>
            <person name="Hu X."/>
            <person name="Sun X."/>
            <person name="Wang J."/>
            <person name="Zhao C."/>
            <person name="Wang Y."/>
            <person name="Wang D."/>
            <person name="Huang X."/>
            <person name="Wang R."/>
            <person name="Lv J."/>
            <person name="Li Y."/>
            <person name="Zhang Z."/>
            <person name="Liu B."/>
            <person name="Lu W."/>
            <person name="Hui Y."/>
            <person name="Liang J."/>
            <person name="Zhou Z."/>
            <person name="Hou R."/>
            <person name="Li X."/>
            <person name="Liu Y."/>
            <person name="Li H."/>
            <person name="Ning X."/>
            <person name="Lin Y."/>
            <person name="Zhao L."/>
            <person name="Xing Q."/>
            <person name="Dou J."/>
            <person name="Li Y."/>
            <person name="Mao J."/>
            <person name="Guo H."/>
            <person name="Dou H."/>
            <person name="Li T."/>
            <person name="Mu C."/>
            <person name="Jiang W."/>
            <person name="Fu Q."/>
            <person name="Fu X."/>
            <person name="Miao Y."/>
            <person name="Liu J."/>
            <person name="Yu Q."/>
            <person name="Li R."/>
            <person name="Liao H."/>
            <person name="Li X."/>
            <person name="Kong Y."/>
            <person name="Jiang Z."/>
            <person name="Chourrout D."/>
            <person name="Li R."/>
            <person name="Bao Z."/>
        </authorList>
    </citation>
    <scope>NUCLEOTIDE SEQUENCE [LARGE SCALE GENOMIC DNA]</scope>
    <source>
        <strain evidence="10 11">PY_sf001</strain>
    </source>
</reference>
<dbReference type="InterPro" id="IPR001870">
    <property type="entry name" value="B30.2/SPRY"/>
</dbReference>
<dbReference type="SMART" id="SM00502">
    <property type="entry name" value="BBC"/>
    <property type="match status" value="1"/>
</dbReference>
<dbReference type="PANTHER" id="PTHR25462">
    <property type="entry name" value="BONUS, ISOFORM C-RELATED"/>
    <property type="match status" value="1"/>
</dbReference>
<dbReference type="InterPro" id="IPR017868">
    <property type="entry name" value="Filamin/ABP280_repeat-like"/>
</dbReference>
<dbReference type="PANTHER" id="PTHR25462:SF296">
    <property type="entry name" value="MEIOTIC P26, ISOFORM F"/>
    <property type="match status" value="1"/>
</dbReference>
<evidence type="ECO:0000256" key="2">
    <source>
        <dbReference type="ARBA" id="ARBA00022737"/>
    </source>
</evidence>
<dbReference type="Gene3D" id="3.30.160.60">
    <property type="entry name" value="Classic Zinc Finger"/>
    <property type="match status" value="1"/>
</dbReference>
<dbReference type="PROSITE" id="PS50089">
    <property type="entry name" value="ZF_RING_2"/>
    <property type="match status" value="1"/>
</dbReference>
<name>A0A210PVG4_MIZYE</name>
<organism evidence="10 11">
    <name type="scientific">Mizuhopecten yessoensis</name>
    <name type="common">Japanese scallop</name>
    <name type="synonym">Patinopecten yessoensis</name>
    <dbReference type="NCBI Taxonomy" id="6573"/>
    <lineage>
        <taxon>Eukaryota</taxon>
        <taxon>Metazoa</taxon>
        <taxon>Spiralia</taxon>
        <taxon>Lophotrochozoa</taxon>
        <taxon>Mollusca</taxon>
        <taxon>Bivalvia</taxon>
        <taxon>Autobranchia</taxon>
        <taxon>Pteriomorphia</taxon>
        <taxon>Pectinida</taxon>
        <taxon>Pectinoidea</taxon>
        <taxon>Pectinidae</taxon>
        <taxon>Mizuhopecten</taxon>
    </lineage>
</organism>
<dbReference type="Proteomes" id="UP000242188">
    <property type="component" value="Unassembled WGS sequence"/>
</dbReference>
<sequence>MEDWSVMETAEGEPEEGKMSMLVGTIPNASMNITMASLSSMTMGVDQLQSKFLRCHNCSKPYNSDDQHPRLLPCLHTLCYKCVKEKVENKKIVCPKCNVEHKSTSSDMREFPRDDTREDLMDFVRVQNDTSGVTCQSCGEDSPATHRCQECGEFLCSKCKEAHKRLSVTRSHELISMENLKKEKTLGAFSHPQKCPQHREKFNLYCSKVECQKPVCYVCVLCDHKETDGHKINNTDEISNNKKQDISKEMDSLKKAEERVTSVIRDVDLETTAVGEKGRDVEMQIDAAFDGYIKILEKRREELKNKVASHVDRKTKVLDTQMSTLTAHRNQIEEAIYFSDQALAYTNSSALLQIEKTIIRRMRSLNQQPFDKMPHETAALGFSHKGLHAEIQKDIIGMASVWASSIYPPNTRIEQEGDAIENEIVTFFVFTANFQGQKSDDRVGVISARVKGPKGVENMARVDERLSGSEDRFRISFVPFESGEHVLEIRIVDRPIGTYRFQVIANTDVSVSNIPTVILQKAKLPEFSFDRARAHRDVTVSPDGKTFLNSAAAAEPAGPNTLQKYKGAMSTVPIQAPGSHYYELNVRYKIRRPLEKCNLVFEIGLARGVVIDNRHHVEGQTFAWSLIGAHHNDCDKICLHIAHGNQCIFHDSLSKNEAGATMSRNFGFMVDTDKQEWKIFDSAKGEQICVIDAVDGSEPLYPVVAGYNPFQVEVTMNLRTGSAINQE</sequence>
<evidence type="ECO:0000256" key="5">
    <source>
        <dbReference type="PROSITE-ProRule" id="PRU00024"/>
    </source>
</evidence>
<evidence type="ECO:0000259" key="7">
    <source>
        <dbReference type="PROSITE" id="PS50089"/>
    </source>
</evidence>
<evidence type="ECO:0000259" key="9">
    <source>
        <dbReference type="PROSITE" id="PS50188"/>
    </source>
</evidence>
<dbReference type="PROSITE" id="PS50119">
    <property type="entry name" value="ZF_BBOX"/>
    <property type="match status" value="1"/>
</dbReference>
<accession>A0A210PVG4</accession>
<dbReference type="Gene3D" id="2.60.40.10">
    <property type="entry name" value="Immunoglobulins"/>
    <property type="match status" value="1"/>
</dbReference>
<evidence type="ECO:0000313" key="11">
    <source>
        <dbReference type="Proteomes" id="UP000242188"/>
    </source>
</evidence>
<keyword evidence="1" id="KW-0479">Metal-binding</keyword>
<dbReference type="PROSITE" id="PS50194">
    <property type="entry name" value="FILAMIN_REPEAT"/>
    <property type="match status" value="1"/>
</dbReference>
<dbReference type="InterPro" id="IPR043136">
    <property type="entry name" value="B30.2/SPRY_sf"/>
</dbReference>